<evidence type="ECO:0000256" key="1">
    <source>
        <dbReference type="SAM" id="Phobius"/>
    </source>
</evidence>
<name>A0A1X4GPL9_HALEZ</name>
<sequence length="161" mass="16322">MAVRALRSLVAILVGPHELAHAAVARLAGMPPEITLLPEHASGIPLGQFDATIPPSTSTSVIRVCALAPLPINLAVAVGVGTALPADSPLAVALFPLIAYWATLSGGDVAVAANPVAARNAGRFRAPGRWWQTVASLLLVPPVAVAVAVSLLVDLPPPVPP</sequence>
<organism evidence="2 3">
    <name type="scientific">Halorubrum ezzemoulense DSM 17463</name>
    <dbReference type="NCBI Taxonomy" id="1121945"/>
    <lineage>
        <taxon>Archaea</taxon>
        <taxon>Methanobacteriati</taxon>
        <taxon>Methanobacteriota</taxon>
        <taxon>Stenosarchaea group</taxon>
        <taxon>Halobacteria</taxon>
        <taxon>Halobacteriales</taxon>
        <taxon>Haloferacaceae</taxon>
        <taxon>Halorubrum</taxon>
    </lineage>
</organism>
<keyword evidence="1" id="KW-0472">Membrane</keyword>
<gene>
    <name evidence="2" type="ORF">B9H04_10125</name>
</gene>
<evidence type="ECO:0000313" key="3">
    <source>
        <dbReference type="Proteomes" id="UP000193587"/>
    </source>
</evidence>
<dbReference type="RefSeq" id="WP_049929523.1">
    <property type="nucleotide sequence ID" value="NZ_ATXS01000001.1"/>
</dbReference>
<keyword evidence="1" id="KW-1133">Transmembrane helix</keyword>
<protein>
    <recommendedName>
        <fullName evidence="4">Peptidase M50 domain-containing protein</fullName>
    </recommendedName>
</protein>
<accession>A0A1X4GPL9</accession>
<comment type="caution">
    <text evidence="2">The sequence shown here is derived from an EMBL/GenBank/DDBJ whole genome shotgun (WGS) entry which is preliminary data.</text>
</comment>
<reference evidence="2 3" key="1">
    <citation type="submission" date="2017-04" db="EMBL/GenBank/DDBJ databases">
        <title>MLSA of the genus Halorubrum.</title>
        <authorList>
            <person name="De La Haba R."/>
            <person name="Sanchez-Porro C."/>
            <person name="Infante-Dominguez C."/>
            <person name="Ventosa A."/>
        </authorList>
    </citation>
    <scope>NUCLEOTIDE SEQUENCE [LARGE SCALE GENOMIC DNA]</scope>
    <source>
        <strain evidence="2 3">DSM 17463</strain>
    </source>
</reference>
<evidence type="ECO:0000313" key="2">
    <source>
        <dbReference type="EMBL" id="OSP00119.1"/>
    </source>
</evidence>
<dbReference type="AlphaFoldDB" id="A0A1X4GPL9"/>
<dbReference type="Proteomes" id="UP000193587">
    <property type="component" value="Unassembled WGS sequence"/>
</dbReference>
<proteinExistence type="predicted"/>
<dbReference type="EMBL" id="NEDJ01000032">
    <property type="protein sequence ID" value="OSP00119.1"/>
    <property type="molecule type" value="Genomic_DNA"/>
</dbReference>
<keyword evidence="1" id="KW-0812">Transmembrane</keyword>
<dbReference type="STRING" id="1121945.GCA_000421805_00217"/>
<feature type="transmembrane region" description="Helical" evidence="1">
    <location>
        <begin position="98"/>
        <end position="118"/>
    </location>
</feature>
<evidence type="ECO:0008006" key="4">
    <source>
        <dbReference type="Google" id="ProtNLM"/>
    </source>
</evidence>
<feature type="transmembrane region" description="Helical" evidence="1">
    <location>
        <begin position="130"/>
        <end position="153"/>
    </location>
</feature>
<dbReference type="eggNOG" id="arCOG12168">
    <property type="taxonomic scope" value="Archaea"/>
</dbReference>